<dbReference type="Proteomes" id="UP001242368">
    <property type="component" value="Unassembled WGS sequence"/>
</dbReference>
<evidence type="ECO:0000313" key="2">
    <source>
        <dbReference type="Proteomes" id="UP001242368"/>
    </source>
</evidence>
<reference evidence="2" key="1">
    <citation type="journal article" date="2019" name="Int. J. Syst. Evol. Microbiol.">
        <title>The Global Catalogue of Microorganisms (GCM) 10K type strain sequencing project: providing services to taxonomists for standard genome sequencing and annotation.</title>
        <authorList>
            <consortium name="The Broad Institute Genomics Platform"/>
            <consortium name="The Broad Institute Genome Sequencing Center for Infectious Disease"/>
            <person name="Wu L."/>
            <person name="Ma J."/>
        </authorList>
    </citation>
    <scope>NUCLEOTIDE SEQUENCE [LARGE SCALE GENOMIC DNA]</scope>
    <source>
        <strain evidence="2">CECT 7184</strain>
    </source>
</reference>
<sequence length="75" mass="8637">MPAKITFKANDPVRAQYGTFGVLAQDVVEFNKYVKGVFWSSVFTNNYKRCCVYQRYATLCMESDGRCDAEPYRTS</sequence>
<keyword evidence="2" id="KW-1185">Reference proteome</keyword>
<dbReference type="RefSeq" id="WP_290365471.1">
    <property type="nucleotide sequence ID" value="NZ_JAUFQU010000080.1"/>
</dbReference>
<protein>
    <submittedName>
        <fullName evidence="1">Uncharacterized protein</fullName>
    </submittedName>
</protein>
<proteinExistence type="predicted"/>
<comment type="caution">
    <text evidence="1">The sequence shown here is derived from an EMBL/GenBank/DDBJ whole genome shotgun (WGS) entry which is preliminary data.</text>
</comment>
<organism evidence="1 2">
    <name type="scientific">Paenimyroides ceti</name>
    <dbReference type="NCBI Taxonomy" id="395087"/>
    <lineage>
        <taxon>Bacteria</taxon>
        <taxon>Pseudomonadati</taxon>
        <taxon>Bacteroidota</taxon>
        <taxon>Flavobacteriia</taxon>
        <taxon>Flavobacteriales</taxon>
        <taxon>Flavobacteriaceae</taxon>
        <taxon>Paenimyroides</taxon>
    </lineage>
</organism>
<name>A0ABT8D470_9FLAO</name>
<accession>A0ABT8D470</accession>
<dbReference type="EMBL" id="JAUFQU010000080">
    <property type="protein sequence ID" value="MDN3710245.1"/>
    <property type="molecule type" value="Genomic_DNA"/>
</dbReference>
<evidence type="ECO:0000313" key="1">
    <source>
        <dbReference type="EMBL" id="MDN3710245.1"/>
    </source>
</evidence>
<gene>
    <name evidence="1" type="ORF">QW060_25650</name>
</gene>